<evidence type="ECO:0000256" key="3">
    <source>
        <dbReference type="PROSITE-ProRule" id="PRU00169"/>
    </source>
</evidence>
<dbReference type="EMBL" id="BIXY01000070">
    <property type="protein sequence ID" value="GCF10434.1"/>
    <property type="molecule type" value="Genomic_DNA"/>
</dbReference>
<evidence type="ECO:0000259" key="4">
    <source>
        <dbReference type="PROSITE" id="PS50043"/>
    </source>
</evidence>
<feature type="modified residue" description="4-aspartylphosphate" evidence="3">
    <location>
        <position position="106"/>
    </location>
</feature>
<dbReference type="SMART" id="SM00448">
    <property type="entry name" value="REC"/>
    <property type="match status" value="1"/>
</dbReference>
<dbReference type="InterPro" id="IPR001789">
    <property type="entry name" value="Sig_transdc_resp-reg_receiver"/>
</dbReference>
<dbReference type="SMART" id="SM00421">
    <property type="entry name" value="HTH_LUXR"/>
    <property type="match status" value="1"/>
</dbReference>
<protein>
    <submittedName>
        <fullName evidence="6">DNA-binding response regulator</fullName>
    </submittedName>
</protein>
<evidence type="ECO:0000313" key="7">
    <source>
        <dbReference type="Proteomes" id="UP000322530"/>
    </source>
</evidence>
<dbReference type="RefSeq" id="WP_216368931.1">
    <property type="nucleotide sequence ID" value="NZ_BIXY01000070.1"/>
</dbReference>
<accession>A0A5A5THJ1</accession>
<reference evidence="6 7" key="1">
    <citation type="submission" date="2019-01" db="EMBL/GenBank/DDBJ databases">
        <title>Draft genome sequence of Dictyobacter sp. Uno17.</title>
        <authorList>
            <person name="Wang C.M."/>
            <person name="Zheng Y."/>
            <person name="Sakai Y."/>
            <person name="Abe K."/>
            <person name="Yokota A."/>
            <person name="Yabe S."/>
        </authorList>
    </citation>
    <scope>NUCLEOTIDE SEQUENCE [LARGE SCALE GENOMIC DNA]</scope>
    <source>
        <strain evidence="6 7">Uno17</strain>
    </source>
</reference>
<evidence type="ECO:0000256" key="1">
    <source>
        <dbReference type="ARBA" id="ARBA00022553"/>
    </source>
</evidence>
<evidence type="ECO:0000313" key="6">
    <source>
        <dbReference type="EMBL" id="GCF10434.1"/>
    </source>
</evidence>
<dbReference type="Pfam" id="PF00196">
    <property type="entry name" value="GerE"/>
    <property type="match status" value="1"/>
</dbReference>
<dbReference type="Pfam" id="PF00072">
    <property type="entry name" value="Response_reg"/>
    <property type="match status" value="1"/>
</dbReference>
<dbReference type="GO" id="GO:0000160">
    <property type="term" value="P:phosphorelay signal transduction system"/>
    <property type="evidence" value="ECO:0007669"/>
    <property type="project" value="InterPro"/>
</dbReference>
<name>A0A5A5THJ1_9CHLR</name>
<keyword evidence="2 6" id="KW-0238">DNA-binding</keyword>
<dbReference type="SUPFAM" id="SSF52172">
    <property type="entry name" value="CheY-like"/>
    <property type="match status" value="1"/>
</dbReference>
<organism evidence="6 7">
    <name type="scientific">Dictyobacter arantiisoli</name>
    <dbReference type="NCBI Taxonomy" id="2014874"/>
    <lineage>
        <taxon>Bacteria</taxon>
        <taxon>Bacillati</taxon>
        <taxon>Chloroflexota</taxon>
        <taxon>Ktedonobacteria</taxon>
        <taxon>Ktedonobacterales</taxon>
        <taxon>Dictyobacteraceae</taxon>
        <taxon>Dictyobacter</taxon>
    </lineage>
</organism>
<dbReference type="InterPro" id="IPR011006">
    <property type="entry name" value="CheY-like_superfamily"/>
</dbReference>
<dbReference type="PROSITE" id="PS50110">
    <property type="entry name" value="RESPONSE_REGULATORY"/>
    <property type="match status" value="1"/>
</dbReference>
<sequence length="276" mass="30590">MRYLNTDDHRLRTTVATESLALPTPVSALEEGQRLATGVSDGRHMPTAQPTAQVRVLLVDDHALIREGLSQLFTLEEDITVVGEAVDGFTALEQIRQLQPDVVLMDIHLPVVDGITITRQIVQQFPGVAVIMLTMHRQHQYIVEAMRNGARGYLLKNTTARDVAQGIRTVHAGGVAISPSLTGVLVNELRRQPETNPTSPHSGQHAAQLSEKEIEIIRYLAAGMSNKEIAERLAYSEKTVKNYLSIIFQKLHLRDRTQVAIFALRQGLLPDEEATE</sequence>
<dbReference type="AlphaFoldDB" id="A0A5A5THJ1"/>
<dbReference type="InterPro" id="IPR000792">
    <property type="entry name" value="Tscrpt_reg_LuxR_C"/>
</dbReference>
<dbReference type="SUPFAM" id="SSF46894">
    <property type="entry name" value="C-terminal effector domain of the bipartite response regulators"/>
    <property type="match status" value="1"/>
</dbReference>
<feature type="domain" description="Response regulatory" evidence="5">
    <location>
        <begin position="55"/>
        <end position="171"/>
    </location>
</feature>
<dbReference type="PANTHER" id="PTHR43214">
    <property type="entry name" value="TWO-COMPONENT RESPONSE REGULATOR"/>
    <property type="match status" value="1"/>
</dbReference>
<evidence type="ECO:0000256" key="2">
    <source>
        <dbReference type="ARBA" id="ARBA00023125"/>
    </source>
</evidence>
<dbReference type="Gene3D" id="3.40.50.2300">
    <property type="match status" value="1"/>
</dbReference>
<dbReference type="Proteomes" id="UP000322530">
    <property type="component" value="Unassembled WGS sequence"/>
</dbReference>
<dbReference type="PRINTS" id="PR00038">
    <property type="entry name" value="HTHLUXR"/>
</dbReference>
<keyword evidence="7" id="KW-1185">Reference proteome</keyword>
<dbReference type="CDD" id="cd06170">
    <property type="entry name" value="LuxR_C_like"/>
    <property type="match status" value="1"/>
</dbReference>
<dbReference type="InterPro" id="IPR016032">
    <property type="entry name" value="Sig_transdc_resp-reg_C-effctor"/>
</dbReference>
<dbReference type="CDD" id="cd17535">
    <property type="entry name" value="REC_NarL-like"/>
    <property type="match status" value="1"/>
</dbReference>
<evidence type="ECO:0000259" key="5">
    <source>
        <dbReference type="PROSITE" id="PS50110"/>
    </source>
</evidence>
<dbReference type="PROSITE" id="PS50043">
    <property type="entry name" value="HTH_LUXR_2"/>
    <property type="match status" value="1"/>
</dbReference>
<keyword evidence="1 3" id="KW-0597">Phosphoprotein</keyword>
<comment type="caution">
    <text evidence="6">The sequence shown here is derived from an EMBL/GenBank/DDBJ whole genome shotgun (WGS) entry which is preliminary data.</text>
</comment>
<dbReference type="InterPro" id="IPR039420">
    <property type="entry name" value="WalR-like"/>
</dbReference>
<dbReference type="GO" id="GO:0006355">
    <property type="term" value="P:regulation of DNA-templated transcription"/>
    <property type="evidence" value="ECO:0007669"/>
    <property type="project" value="InterPro"/>
</dbReference>
<feature type="domain" description="HTH luxR-type" evidence="4">
    <location>
        <begin position="202"/>
        <end position="267"/>
    </location>
</feature>
<dbReference type="GO" id="GO:0003677">
    <property type="term" value="F:DNA binding"/>
    <property type="evidence" value="ECO:0007669"/>
    <property type="project" value="UniProtKB-KW"/>
</dbReference>
<proteinExistence type="predicted"/>
<dbReference type="InterPro" id="IPR058245">
    <property type="entry name" value="NreC/VraR/RcsB-like_REC"/>
</dbReference>
<gene>
    <name evidence="6" type="ORF">KDI_39980</name>
</gene>